<organism evidence="9">
    <name type="scientific">marine sediment metagenome</name>
    <dbReference type="NCBI Taxonomy" id="412755"/>
    <lineage>
        <taxon>unclassified sequences</taxon>
        <taxon>metagenomes</taxon>
        <taxon>ecological metagenomes</taxon>
    </lineage>
</organism>
<dbReference type="Pfam" id="PF00005">
    <property type="entry name" value="ABC_tran"/>
    <property type="match status" value="1"/>
</dbReference>
<protein>
    <recommendedName>
        <fullName evidence="8">ABC transporter domain-containing protein</fullName>
    </recommendedName>
</protein>
<evidence type="ECO:0000256" key="2">
    <source>
        <dbReference type="ARBA" id="ARBA00022448"/>
    </source>
</evidence>
<sequence length="305" mass="34400">MSEAVVEVKNLCKSYGKIKAVDDISFEVSSGEIFGLVGPNGAGKTTAIECIEGLRKSDSGNLKVLGLNPLKNGRQLRHYIGIQLQQSELPARLKVWEAIDLFSSFYQKNIESTSLLNDLGLEDKKGSYFDKLSGGQKQRLFIALALLNDPDLIFLDELTTGLDPQARRATWDLITGIREKGKTIFLTTHYMEEAERLCDRVAIMDHGKIMALDTPQNLIRNIKIETRLIFNVIGDFWLDTLDDIKSISKYEKSGDKIIVYGHDKRMVKDTVNFLVNNNINFHNLKTEQATLEDVFLTLTGKEIRN</sequence>
<keyword evidence="3" id="KW-1003">Cell membrane</keyword>
<dbReference type="EMBL" id="BART01000934">
    <property type="protein sequence ID" value="GAG59069.1"/>
    <property type="molecule type" value="Genomic_DNA"/>
</dbReference>
<dbReference type="AlphaFoldDB" id="X0YRP4"/>
<evidence type="ECO:0000259" key="8">
    <source>
        <dbReference type="PROSITE" id="PS50893"/>
    </source>
</evidence>
<dbReference type="PROSITE" id="PS00211">
    <property type="entry name" value="ABC_TRANSPORTER_1"/>
    <property type="match status" value="1"/>
</dbReference>
<evidence type="ECO:0000256" key="5">
    <source>
        <dbReference type="ARBA" id="ARBA00022840"/>
    </source>
</evidence>
<keyword evidence="5" id="KW-0067">ATP-binding</keyword>
<feature type="domain" description="ABC transporter" evidence="8">
    <location>
        <begin position="6"/>
        <end position="231"/>
    </location>
</feature>
<dbReference type="PANTHER" id="PTHR42711:SF16">
    <property type="entry name" value="ABC TRANSPORTER ATP-BINDING PROTEIN"/>
    <property type="match status" value="1"/>
</dbReference>
<dbReference type="GO" id="GO:0005524">
    <property type="term" value="F:ATP binding"/>
    <property type="evidence" value="ECO:0007669"/>
    <property type="project" value="UniProtKB-KW"/>
</dbReference>
<dbReference type="InterPro" id="IPR017871">
    <property type="entry name" value="ABC_transporter-like_CS"/>
</dbReference>
<dbReference type="GO" id="GO:0005886">
    <property type="term" value="C:plasma membrane"/>
    <property type="evidence" value="ECO:0007669"/>
    <property type="project" value="UniProtKB-SubCell"/>
</dbReference>
<comment type="caution">
    <text evidence="9">The sequence shown here is derived from an EMBL/GenBank/DDBJ whole genome shotgun (WGS) entry which is preliminary data.</text>
</comment>
<dbReference type="PANTHER" id="PTHR42711">
    <property type="entry name" value="ABC TRANSPORTER ATP-BINDING PROTEIN"/>
    <property type="match status" value="1"/>
</dbReference>
<dbReference type="PROSITE" id="PS50893">
    <property type="entry name" value="ABC_TRANSPORTER_2"/>
    <property type="match status" value="1"/>
</dbReference>
<keyword evidence="4" id="KW-0547">Nucleotide-binding</keyword>
<evidence type="ECO:0000256" key="7">
    <source>
        <dbReference type="ARBA" id="ARBA00023136"/>
    </source>
</evidence>
<dbReference type="Gene3D" id="3.40.50.300">
    <property type="entry name" value="P-loop containing nucleotide triphosphate hydrolases"/>
    <property type="match status" value="1"/>
</dbReference>
<dbReference type="InterPro" id="IPR050763">
    <property type="entry name" value="ABC_transporter_ATP-binding"/>
</dbReference>
<keyword evidence="7" id="KW-0472">Membrane</keyword>
<proteinExistence type="predicted"/>
<gene>
    <name evidence="9" type="ORF">S01H4_03712</name>
</gene>
<comment type="subcellular location">
    <subcellularLocation>
        <location evidence="1">Cell membrane</location>
    </subcellularLocation>
</comment>
<keyword evidence="6" id="KW-1278">Translocase</keyword>
<dbReference type="FunFam" id="3.40.50.300:FF:000589">
    <property type="entry name" value="ABC transporter, ATP-binding subunit"/>
    <property type="match status" value="1"/>
</dbReference>
<reference evidence="9" key="1">
    <citation type="journal article" date="2014" name="Front. Microbiol.">
        <title>High frequency of phylogenetically diverse reductive dehalogenase-homologous genes in deep subseafloor sedimentary metagenomes.</title>
        <authorList>
            <person name="Kawai M."/>
            <person name="Futagami T."/>
            <person name="Toyoda A."/>
            <person name="Takaki Y."/>
            <person name="Nishi S."/>
            <person name="Hori S."/>
            <person name="Arai W."/>
            <person name="Tsubouchi T."/>
            <person name="Morono Y."/>
            <person name="Uchiyama I."/>
            <person name="Ito T."/>
            <person name="Fujiyama A."/>
            <person name="Inagaki F."/>
            <person name="Takami H."/>
        </authorList>
    </citation>
    <scope>NUCLEOTIDE SEQUENCE</scope>
    <source>
        <strain evidence="9">Expedition CK06-06</strain>
    </source>
</reference>
<evidence type="ECO:0000256" key="1">
    <source>
        <dbReference type="ARBA" id="ARBA00004236"/>
    </source>
</evidence>
<evidence type="ECO:0000256" key="3">
    <source>
        <dbReference type="ARBA" id="ARBA00022475"/>
    </source>
</evidence>
<dbReference type="SMART" id="SM00382">
    <property type="entry name" value="AAA"/>
    <property type="match status" value="1"/>
</dbReference>
<evidence type="ECO:0000256" key="4">
    <source>
        <dbReference type="ARBA" id="ARBA00022741"/>
    </source>
</evidence>
<evidence type="ECO:0000256" key="6">
    <source>
        <dbReference type="ARBA" id="ARBA00022967"/>
    </source>
</evidence>
<accession>X0YRP4</accession>
<dbReference type="InterPro" id="IPR027417">
    <property type="entry name" value="P-loop_NTPase"/>
</dbReference>
<evidence type="ECO:0000313" key="9">
    <source>
        <dbReference type="EMBL" id="GAG59069.1"/>
    </source>
</evidence>
<dbReference type="CDD" id="cd03230">
    <property type="entry name" value="ABC_DR_subfamily_A"/>
    <property type="match status" value="1"/>
</dbReference>
<dbReference type="SUPFAM" id="SSF52540">
    <property type="entry name" value="P-loop containing nucleoside triphosphate hydrolases"/>
    <property type="match status" value="1"/>
</dbReference>
<keyword evidence="2" id="KW-0813">Transport</keyword>
<dbReference type="GO" id="GO:0016887">
    <property type="term" value="F:ATP hydrolysis activity"/>
    <property type="evidence" value="ECO:0007669"/>
    <property type="project" value="InterPro"/>
</dbReference>
<dbReference type="InterPro" id="IPR003439">
    <property type="entry name" value="ABC_transporter-like_ATP-bd"/>
</dbReference>
<name>X0YRP4_9ZZZZ</name>
<dbReference type="InterPro" id="IPR003593">
    <property type="entry name" value="AAA+_ATPase"/>
</dbReference>